<comment type="pathway">
    <text evidence="2 9">Amino-acid biosynthesis; L-tryptophan biosynthesis; L-tryptophan from chorismate: step 3/5.</text>
</comment>
<evidence type="ECO:0000256" key="1">
    <source>
        <dbReference type="ARBA" id="ARBA00001164"/>
    </source>
</evidence>
<protein>
    <recommendedName>
        <fullName evidence="4 9">N-(5'-phosphoribosyl)anthranilate isomerase</fullName>
        <shortName evidence="9">PRAI</shortName>
        <ecNumber evidence="3 9">5.3.1.24</ecNumber>
    </recommendedName>
</protein>
<evidence type="ECO:0000256" key="2">
    <source>
        <dbReference type="ARBA" id="ARBA00004664"/>
    </source>
</evidence>
<evidence type="ECO:0000256" key="4">
    <source>
        <dbReference type="ARBA" id="ARBA00022272"/>
    </source>
</evidence>
<dbReference type="InterPro" id="IPR044643">
    <property type="entry name" value="TrpF_fam"/>
</dbReference>
<comment type="similarity">
    <text evidence="9">Belongs to the TrpF family.</text>
</comment>
<dbReference type="PANTHER" id="PTHR42894:SF1">
    <property type="entry name" value="N-(5'-PHOSPHORIBOSYL)ANTHRANILATE ISOMERASE"/>
    <property type="match status" value="1"/>
</dbReference>
<name>A0A7S7NQG3_PALFE</name>
<evidence type="ECO:0000259" key="10">
    <source>
        <dbReference type="Pfam" id="PF00697"/>
    </source>
</evidence>
<dbReference type="Gene3D" id="3.20.20.70">
    <property type="entry name" value="Aldolase class I"/>
    <property type="match status" value="1"/>
</dbReference>
<dbReference type="CDD" id="cd00405">
    <property type="entry name" value="PRAI"/>
    <property type="match status" value="1"/>
</dbReference>
<keyword evidence="12" id="KW-1185">Reference proteome</keyword>
<proteinExistence type="inferred from homology"/>
<dbReference type="Pfam" id="PF00697">
    <property type="entry name" value="PRAI"/>
    <property type="match status" value="1"/>
</dbReference>
<dbReference type="InterPro" id="IPR013785">
    <property type="entry name" value="Aldolase_TIM"/>
</dbReference>
<dbReference type="KEGG" id="pfer:IRI77_34815"/>
<evidence type="ECO:0000256" key="3">
    <source>
        <dbReference type="ARBA" id="ARBA00012572"/>
    </source>
</evidence>
<dbReference type="EMBL" id="CP063849">
    <property type="protein sequence ID" value="QOY87855.1"/>
    <property type="molecule type" value="Genomic_DNA"/>
</dbReference>
<evidence type="ECO:0000313" key="11">
    <source>
        <dbReference type="EMBL" id="QOY87855.1"/>
    </source>
</evidence>
<dbReference type="UniPathway" id="UPA00035">
    <property type="reaction ID" value="UER00042"/>
</dbReference>
<comment type="catalytic activity">
    <reaction evidence="1 9">
        <text>N-(5-phospho-beta-D-ribosyl)anthranilate = 1-(2-carboxyphenylamino)-1-deoxy-D-ribulose 5-phosphate</text>
        <dbReference type="Rhea" id="RHEA:21540"/>
        <dbReference type="ChEBI" id="CHEBI:18277"/>
        <dbReference type="ChEBI" id="CHEBI:58613"/>
        <dbReference type="EC" id="5.3.1.24"/>
    </reaction>
</comment>
<sequence>MSTFVKICGITSMEDAVQAVEAGADGLGFNFWPRSPRYIAPEAARPITDALAGRVLRVGVFVDAEAAHVREVMETAGLDVAQLHGQPAELDGLRLWLAWSATSEGLRERIEAGGAEAYLIDTPSGALRGGTGRTFDWSLAMDLPGRIVLAGGLGPENVAEAIEQVRPWGVDACSRLERAPGRKDHGKVSEFLRAVRQTRL</sequence>
<accession>A0A7S7NQG3</accession>
<dbReference type="RefSeq" id="WP_194449522.1">
    <property type="nucleotide sequence ID" value="NZ_CP063849.1"/>
</dbReference>
<reference evidence="11 12" key="1">
    <citation type="submission" date="2020-10" db="EMBL/GenBank/DDBJ databases">
        <title>Complete genome sequence of Paludibaculum fermentans P105T, a facultatively anaerobic acidobacterium capable of dissimilatory Fe(III) reduction.</title>
        <authorList>
            <person name="Dedysh S.N."/>
            <person name="Beletsky A.V."/>
            <person name="Kulichevskaya I.S."/>
            <person name="Mardanov A.V."/>
            <person name="Ravin N.V."/>
        </authorList>
    </citation>
    <scope>NUCLEOTIDE SEQUENCE [LARGE SCALE GENOMIC DNA]</scope>
    <source>
        <strain evidence="11 12">P105</strain>
    </source>
</reference>
<evidence type="ECO:0000256" key="8">
    <source>
        <dbReference type="ARBA" id="ARBA00023235"/>
    </source>
</evidence>
<keyword evidence="6 9" id="KW-0822">Tryptophan biosynthesis</keyword>
<organism evidence="11 12">
    <name type="scientific">Paludibaculum fermentans</name>
    <dbReference type="NCBI Taxonomy" id="1473598"/>
    <lineage>
        <taxon>Bacteria</taxon>
        <taxon>Pseudomonadati</taxon>
        <taxon>Acidobacteriota</taxon>
        <taxon>Terriglobia</taxon>
        <taxon>Bryobacterales</taxon>
        <taxon>Bryobacteraceae</taxon>
        <taxon>Paludibaculum</taxon>
    </lineage>
</organism>
<dbReference type="PANTHER" id="PTHR42894">
    <property type="entry name" value="N-(5'-PHOSPHORIBOSYL)ANTHRANILATE ISOMERASE"/>
    <property type="match status" value="1"/>
</dbReference>
<dbReference type="InterPro" id="IPR011060">
    <property type="entry name" value="RibuloseP-bd_barrel"/>
</dbReference>
<dbReference type="HAMAP" id="MF_00135">
    <property type="entry name" value="PRAI"/>
    <property type="match status" value="1"/>
</dbReference>
<evidence type="ECO:0000256" key="6">
    <source>
        <dbReference type="ARBA" id="ARBA00022822"/>
    </source>
</evidence>
<dbReference type="InterPro" id="IPR001240">
    <property type="entry name" value="PRAI_dom"/>
</dbReference>
<dbReference type="AlphaFoldDB" id="A0A7S7NQG3"/>
<dbReference type="EC" id="5.3.1.24" evidence="3 9"/>
<evidence type="ECO:0000256" key="9">
    <source>
        <dbReference type="HAMAP-Rule" id="MF_00135"/>
    </source>
</evidence>
<keyword evidence="8 9" id="KW-0413">Isomerase</keyword>
<feature type="domain" description="N-(5'phosphoribosyl) anthranilate isomerase (PRAI)" evidence="10">
    <location>
        <begin position="5"/>
        <end position="192"/>
    </location>
</feature>
<keyword evidence="5 9" id="KW-0028">Amino-acid biosynthesis</keyword>
<dbReference type="GO" id="GO:0004640">
    <property type="term" value="F:phosphoribosylanthranilate isomerase activity"/>
    <property type="evidence" value="ECO:0007669"/>
    <property type="project" value="UniProtKB-UniRule"/>
</dbReference>
<dbReference type="Proteomes" id="UP000593892">
    <property type="component" value="Chromosome"/>
</dbReference>
<keyword evidence="7 9" id="KW-0057">Aromatic amino acid biosynthesis</keyword>
<gene>
    <name evidence="9" type="primary">trpF</name>
    <name evidence="11" type="ORF">IRI77_34815</name>
</gene>
<evidence type="ECO:0000313" key="12">
    <source>
        <dbReference type="Proteomes" id="UP000593892"/>
    </source>
</evidence>
<evidence type="ECO:0000256" key="5">
    <source>
        <dbReference type="ARBA" id="ARBA00022605"/>
    </source>
</evidence>
<evidence type="ECO:0000256" key="7">
    <source>
        <dbReference type="ARBA" id="ARBA00023141"/>
    </source>
</evidence>
<dbReference type="GO" id="GO:0000162">
    <property type="term" value="P:L-tryptophan biosynthetic process"/>
    <property type="evidence" value="ECO:0007669"/>
    <property type="project" value="UniProtKB-UniRule"/>
</dbReference>
<dbReference type="SUPFAM" id="SSF51366">
    <property type="entry name" value="Ribulose-phoshate binding barrel"/>
    <property type="match status" value="1"/>
</dbReference>